<feature type="domain" description="Integral membrane bound transporter" evidence="6">
    <location>
        <begin position="188"/>
        <end position="313"/>
    </location>
</feature>
<evidence type="ECO:0000256" key="3">
    <source>
        <dbReference type="ARBA" id="ARBA00022989"/>
    </source>
</evidence>
<feature type="transmembrane region" description="Helical" evidence="5">
    <location>
        <begin position="64"/>
        <end position="83"/>
    </location>
</feature>
<sequence length="329" mass="33646">MVTTAPAPAPPAIRWDGASALRGLLLGLPAAAMAAHDVQPAALLAVGVIPAAILPLAARRRGRVRAAVVGYLAGISIVLGSALAVWPPLAVAGIFVIAVVAGRVAADRPAGALVLSLCLPLMGAGLSYSGVENSWDLGLALVAGSTWALLLSMCWPEHAPSEALAAPQGPPPAVMVRFGYLAGTTGALCAAIGFGLDLEHVGWPVIAGLIVMRPVPAVQRMRSVDRIADVVLGALLAIALVATGAPGWVFGAAIAVVIVAATATAASRWYLTPAYTTFLVFVMLLANDPDDARSRFWERVLETALGIGVAAVVVFAIAPLITRLRRPPT</sequence>
<dbReference type="Proteomes" id="UP001499882">
    <property type="component" value="Unassembled WGS sequence"/>
</dbReference>
<keyword evidence="4 5" id="KW-0472">Membrane</keyword>
<dbReference type="InterPro" id="IPR049453">
    <property type="entry name" value="Memb_transporter_dom"/>
</dbReference>
<organism evidence="7 8">
    <name type="scientific">Nocardioides endophyticus</name>
    <dbReference type="NCBI Taxonomy" id="1353775"/>
    <lineage>
        <taxon>Bacteria</taxon>
        <taxon>Bacillati</taxon>
        <taxon>Actinomycetota</taxon>
        <taxon>Actinomycetes</taxon>
        <taxon>Propionibacteriales</taxon>
        <taxon>Nocardioidaceae</taxon>
        <taxon>Nocardioides</taxon>
    </lineage>
</organism>
<name>A0ABP8YPZ5_9ACTN</name>
<feature type="transmembrane region" description="Helical" evidence="5">
    <location>
        <begin position="230"/>
        <end position="263"/>
    </location>
</feature>
<gene>
    <name evidence="7" type="ORF">GCM10023350_15840</name>
</gene>
<evidence type="ECO:0000313" key="8">
    <source>
        <dbReference type="Proteomes" id="UP001499882"/>
    </source>
</evidence>
<feature type="transmembrane region" description="Helical" evidence="5">
    <location>
        <begin position="137"/>
        <end position="155"/>
    </location>
</feature>
<evidence type="ECO:0000259" key="6">
    <source>
        <dbReference type="Pfam" id="PF13515"/>
    </source>
</evidence>
<feature type="transmembrane region" description="Helical" evidence="5">
    <location>
        <begin position="38"/>
        <end position="57"/>
    </location>
</feature>
<evidence type="ECO:0000256" key="1">
    <source>
        <dbReference type="ARBA" id="ARBA00004141"/>
    </source>
</evidence>
<protein>
    <recommendedName>
        <fullName evidence="6">Integral membrane bound transporter domain-containing protein</fullName>
    </recommendedName>
</protein>
<feature type="transmembrane region" description="Helical" evidence="5">
    <location>
        <begin position="176"/>
        <end position="195"/>
    </location>
</feature>
<evidence type="ECO:0000256" key="2">
    <source>
        <dbReference type="ARBA" id="ARBA00022692"/>
    </source>
</evidence>
<comment type="subcellular location">
    <subcellularLocation>
        <location evidence="1">Membrane</location>
        <topology evidence="1">Multi-pass membrane protein</topology>
    </subcellularLocation>
</comment>
<accession>A0ABP8YPZ5</accession>
<keyword evidence="3 5" id="KW-1133">Transmembrane helix</keyword>
<evidence type="ECO:0000256" key="5">
    <source>
        <dbReference type="SAM" id="Phobius"/>
    </source>
</evidence>
<feature type="transmembrane region" description="Helical" evidence="5">
    <location>
        <begin position="113"/>
        <end position="131"/>
    </location>
</feature>
<keyword evidence="8" id="KW-1185">Reference proteome</keyword>
<evidence type="ECO:0000313" key="7">
    <source>
        <dbReference type="EMBL" id="GAA4733195.1"/>
    </source>
</evidence>
<comment type="caution">
    <text evidence="7">The sequence shown here is derived from an EMBL/GenBank/DDBJ whole genome shotgun (WGS) entry which is preliminary data.</text>
</comment>
<dbReference type="EMBL" id="BAABKN010000009">
    <property type="protein sequence ID" value="GAA4733195.1"/>
    <property type="molecule type" value="Genomic_DNA"/>
</dbReference>
<dbReference type="Pfam" id="PF13515">
    <property type="entry name" value="FUSC_2"/>
    <property type="match status" value="1"/>
</dbReference>
<proteinExistence type="predicted"/>
<keyword evidence="2 5" id="KW-0812">Transmembrane</keyword>
<reference evidence="8" key="1">
    <citation type="journal article" date="2019" name="Int. J. Syst. Evol. Microbiol.">
        <title>The Global Catalogue of Microorganisms (GCM) 10K type strain sequencing project: providing services to taxonomists for standard genome sequencing and annotation.</title>
        <authorList>
            <consortium name="The Broad Institute Genomics Platform"/>
            <consortium name="The Broad Institute Genome Sequencing Center for Infectious Disease"/>
            <person name="Wu L."/>
            <person name="Ma J."/>
        </authorList>
    </citation>
    <scope>NUCLEOTIDE SEQUENCE [LARGE SCALE GENOMIC DNA]</scope>
    <source>
        <strain evidence="8">JCM 18532</strain>
    </source>
</reference>
<feature type="transmembrane region" description="Helical" evidence="5">
    <location>
        <begin position="300"/>
        <end position="321"/>
    </location>
</feature>
<feature type="transmembrane region" description="Helical" evidence="5">
    <location>
        <begin position="269"/>
        <end position="288"/>
    </location>
</feature>
<evidence type="ECO:0000256" key="4">
    <source>
        <dbReference type="ARBA" id="ARBA00023136"/>
    </source>
</evidence>